<feature type="signal peptide" evidence="1">
    <location>
        <begin position="1"/>
        <end position="18"/>
    </location>
</feature>
<evidence type="ECO:0000313" key="3">
    <source>
        <dbReference type="Proteomes" id="UP001356427"/>
    </source>
</evidence>
<comment type="caution">
    <text evidence="2">The sequence shown here is derived from an EMBL/GenBank/DDBJ whole genome shotgun (WGS) entry which is preliminary data.</text>
</comment>
<name>A0AAN8QXS1_9TELE</name>
<dbReference type="Proteomes" id="UP001356427">
    <property type="component" value="Unassembled WGS sequence"/>
</dbReference>
<keyword evidence="1" id="KW-0732">Signal</keyword>
<sequence length="79" mass="8997">MLFIHSVLFLMLVATIVAQTGVPRIRYRVDPWTISVETPQNEIHPYESDKKSLGADEQGELTESPVWFLFLVVPMVCCC</sequence>
<evidence type="ECO:0000313" key="2">
    <source>
        <dbReference type="EMBL" id="KAK6315996.1"/>
    </source>
</evidence>
<keyword evidence="3" id="KW-1185">Reference proteome</keyword>
<organism evidence="2 3">
    <name type="scientific">Coregonus suidteri</name>
    <dbReference type="NCBI Taxonomy" id="861788"/>
    <lineage>
        <taxon>Eukaryota</taxon>
        <taxon>Metazoa</taxon>
        <taxon>Chordata</taxon>
        <taxon>Craniata</taxon>
        <taxon>Vertebrata</taxon>
        <taxon>Euteleostomi</taxon>
        <taxon>Actinopterygii</taxon>
        <taxon>Neopterygii</taxon>
        <taxon>Teleostei</taxon>
        <taxon>Protacanthopterygii</taxon>
        <taxon>Salmoniformes</taxon>
        <taxon>Salmonidae</taxon>
        <taxon>Coregoninae</taxon>
        <taxon>Coregonus</taxon>
    </lineage>
</organism>
<protein>
    <submittedName>
        <fullName evidence="2">Uncharacterized protein</fullName>
    </submittedName>
</protein>
<feature type="chain" id="PRO_5042821579" evidence="1">
    <location>
        <begin position="19"/>
        <end position="79"/>
    </location>
</feature>
<dbReference type="AlphaFoldDB" id="A0AAN8QXS1"/>
<reference evidence="2 3" key="1">
    <citation type="submission" date="2021-04" db="EMBL/GenBank/DDBJ databases">
        <authorList>
            <person name="De Guttry C."/>
            <person name="Zahm M."/>
            <person name="Klopp C."/>
            <person name="Cabau C."/>
            <person name="Louis A."/>
            <person name="Berthelot C."/>
            <person name="Parey E."/>
            <person name="Roest Crollius H."/>
            <person name="Montfort J."/>
            <person name="Robinson-Rechavi M."/>
            <person name="Bucao C."/>
            <person name="Bouchez O."/>
            <person name="Gislard M."/>
            <person name="Lluch J."/>
            <person name="Milhes M."/>
            <person name="Lampietro C."/>
            <person name="Lopez Roques C."/>
            <person name="Donnadieu C."/>
            <person name="Braasch I."/>
            <person name="Desvignes T."/>
            <person name="Postlethwait J."/>
            <person name="Bobe J."/>
            <person name="Wedekind C."/>
            <person name="Guiguen Y."/>
        </authorList>
    </citation>
    <scope>NUCLEOTIDE SEQUENCE [LARGE SCALE GENOMIC DNA]</scope>
    <source>
        <strain evidence="2">Cs_M1</strain>
        <tissue evidence="2">Blood</tissue>
    </source>
</reference>
<accession>A0AAN8QXS1</accession>
<proteinExistence type="predicted"/>
<dbReference type="EMBL" id="JAGTTL010000011">
    <property type="protein sequence ID" value="KAK6315996.1"/>
    <property type="molecule type" value="Genomic_DNA"/>
</dbReference>
<evidence type="ECO:0000256" key="1">
    <source>
        <dbReference type="SAM" id="SignalP"/>
    </source>
</evidence>
<gene>
    <name evidence="2" type="ORF">J4Q44_G00135200</name>
</gene>